<dbReference type="InterPro" id="IPR036187">
    <property type="entry name" value="DNA_mismatch_repair_MutS_sf"/>
</dbReference>
<evidence type="ECO:0000256" key="1">
    <source>
        <dbReference type="ARBA" id="ARBA00022741"/>
    </source>
</evidence>
<gene>
    <name evidence="6" type="primary">mutS_1</name>
    <name evidence="6" type="ORF">NCTC13456_02297</name>
</gene>
<dbReference type="GO" id="GO:0030983">
    <property type="term" value="F:mismatched DNA binding"/>
    <property type="evidence" value="ECO:0007669"/>
    <property type="project" value="InterPro"/>
</dbReference>
<dbReference type="EMBL" id="UFXS01000001">
    <property type="protein sequence ID" value="STD58673.1"/>
    <property type="molecule type" value="Genomic_DNA"/>
</dbReference>
<dbReference type="Proteomes" id="UP000254737">
    <property type="component" value="Unassembled WGS sequence"/>
</dbReference>
<dbReference type="GO" id="GO:0140664">
    <property type="term" value="F:ATP-dependent DNA damage sensor activity"/>
    <property type="evidence" value="ECO:0007669"/>
    <property type="project" value="InterPro"/>
</dbReference>
<dbReference type="SMART" id="SM00534">
    <property type="entry name" value="MUTSac"/>
    <property type="match status" value="1"/>
</dbReference>
<evidence type="ECO:0000313" key="6">
    <source>
        <dbReference type="EMBL" id="STD58673.1"/>
    </source>
</evidence>
<feature type="transmembrane region" description="Helical" evidence="4">
    <location>
        <begin position="225"/>
        <end position="244"/>
    </location>
</feature>
<proteinExistence type="predicted"/>
<evidence type="ECO:0000256" key="2">
    <source>
        <dbReference type="ARBA" id="ARBA00022840"/>
    </source>
</evidence>
<name>A0A376GI69_9FLAO</name>
<organism evidence="6 7">
    <name type="scientific">Empedobacter falsenii</name>
    <dbReference type="NCBI Taxonomy" id="343874"/>
    <lineage>
        <taxon>Bacteria</taxon>
        <taxon>Pseudomonadati</taxon>
        <taxon>Bacteroidota</taxon>
        <taxon>Flavobacteriia</taxon>
        <taxon>Flavobacteriales</taxon>
        <taxon>Weeksellaceae</taxon>
        <taxon>Empedobacter</taxon>
    </lineage>
</organism>
<dbReference type="SUPFAM" id="SSF48334">
    <property type="entry name" value="DNA repair protein MutS, domain III"/>
    <property type="match status" value="1"/>
</dbReference>
<keyword evidence="4" id="KW-0812">Transmembrane</keyword>
<evidence type="ECO:0000259" key="5">
    <source>
        <dbReference type="SMART" id="SM00534"/>
    </source>
</evidence>
<dbReference type="InterPro" id="IPR045076">
    <property type="entry name" value="MutS"/>
</dbReference>
<dbReference type="GO" id="GO:0005829">
    <property type="term" value="C:cytosol"/>
    <property type="evidence" value="ECO:0007669"/>
    <property type="project" value="TreeGrafter"/>
</dbReference>
<feature type="transmembrane region" description="Helical" evidence="4">
    <location>
        <begin position="312"/>
        <end position="333"/>
    </location>
</feature>
<keyword evidence="1" id="KW-0547">Nucleotide-binding</keyword>
<dbReference type="Gene3D" id="3.40.50.300">
    <property type="entry name" value="P-loop containing nucleotide triphosphate hydrolases"/>
    <property type="match status" value="1"/>
</dbReference>
<evidence type="ECO:0000256" key="3">
    <source>
        <dbReference type="ARBA" id="ARBA00023125"/>
    </source>
</evidence>
<dbReference type="STRING" id="343874.GCA_000805695_00416"/>
<keyword evidence="2" id="KW-0067">ATP-binding</keyword>
<feature type="domain" description="DNA mismatch repair proteins mutS family" evidence="5">
    <location>
        <begin position="410"/>
        <end position="589"/>
    </location>
</feature>
<accession>A0A376GI69</accession>
<feature type="transmembrane region" description="Helical" evidence="4">
    <location>
        <begin position="27"/>
        <end position="44"/>
    </location>
</feature>
<feature type="transmembrane region" description="Helical" evidence="4">
    <location>
        <begin position="200"/>
        <end position="219"/>
    </location>
</feature>
<protein>
    <submittedName>
        <fullName evidence="6">DNA mismatch repair protein mutS</fullName>
    </submittedName>
</protein>
<keyword evidence="3" id="KW-0238">DNA-binding</keyword>
<dbReference type="AlphaFoldDB" id="A0A376GI69"/>
<feature type="transmembrane region" description="Helical" evidence="4">
    <location>
        <begin position="50"/>
        <end position="67"/>
    </location>
</feature>
<dbReference type="SUPFAM" id="SSF52540">
    <property type="entry name" value="P-loop containing nucleoside triphosphate hydrolases"/>
    <property type="match status" value="1"/>
</dbReference>
<dbReference type="PANTHER" id="PTHR11361">
    <property type="entry name" value="DNA MISMATCH REPAIR PROTEIN MUTS FAMILY MEMBER"/>
    <property type="match status" value="1"/>
</dbReference>
<dbReference type="InterPro" id="IPR000432">
    <property type="entry name" value="DNA_mismatch_repair_MutS_C"/>
</dbReference>
<dbReference type="GO" id="GO:0005524">
    <property type="term" value="F:ATP binding"/>
    <property type="evidence" value="ECO:0007669"/>
    <property type="project" value="UniProtKB-KW"/>
</dbReference>
<dbReference type="PANTHER" id="PTHR11361:SF99">
    <property type="entry name" value="DNA MISMATCH REPAIR PROTEIN"/>
    <property type="match status" value="1"/>
</dbReference>
<keyword evidence="4" id="KW-0472">Membrane</keyword>
<evidence type="ECO:0000313" key="7">
    <source>
        <dbReference type="Proteomes" id="UP000254737"/>
    </source>
</evidence>
<keyword evidence="4" id="KW-1133">Transmembrane helix</keyword>
<dbReference type="RefSeq" id="WP_115000571.1">
    <property type="nucleotide sequence ID" value="NZ_UFXS01000001.1"/>
</dbReference>
<dbReference type="Gene3D" id="1.10.1420.10">
    <property type="match status" value="1"/>
</dbReference>
<dbReference type="GO" id="GO:0006298">
    <property type="term" value="P:mismatch repair"/>
    <property type="evidence" value="ECO:0007669"/>
    <property type="project" value="InterPro"/>
</dbReference>
<dbReference type="InterPro" id="IPR027417">
    <property type="entry name" value="P-loop_NTPase"/>
</dbReference>
<dbReference type="Pfam" id="PF00488">
    <property type="entry name" value="MutS_V"/>
    <property type="match status" value="1"/>
</dbReference>
<sequence length="589" mass="68343">MENYLKIEEKLQNDFNLLKSKKNKISNIRLVTFIISVVFLLLYVTSSNNLYLIISSILFIVFIVLVVKTSKISSELNYSIQALEIINQIKSDDSIDPFVEDNSQFNNVYNKDLDILEGNSIFNRINKTQTRIGNLQLKHFLSNLILDKSEIIDRQNAFTELAEKRNWIVTFLTFTKRLNMNQSSIFVFENRVFNTNSIKLLPLIFSVLNILCFIALAIISFPKEIVFYWILGAVIISNAISMFYKQQLRRIAAYTTMKADELDNLYEVFRHIEEEKFESKLNVEIQNTFVNPFKSSDLIKTISSTKETLDAANFPIVGFVLNTFFLWLLHYSIKFENEVQKTVHQIKPWLDELAKLETFVSFAIFNDKYKMFTYPEIVEEPYELKITNGFHPLLDEKTVIKNDFETNRPNNIAIITGANMAGKSTFLRTVGTNLVLAMNGAKVSAEKMSFYPMDLFTSIRTVDNLSSGDSYFKNEINKLKILIERLENNQPQIIILDEILKGTNSEDKLIGSQKFLEKLIKSPTKLIGFIATHDLELTKMESENPDHIINYCFELKNVDNNYYSDYKLRKGTTKMMNAIFLMKQFRIID</sequence>
<reference evidence="6 7" key="1">
    <citation type="submission" date="2018-06" db="EMBL/GenBank/DDBJ databases">
        <authorList>
            <consortium name="Pathogen Informatics"/>
            <person name="Doyle S."/>
        </authorList>
    </citation>
    <scope>NUCLEOTIDE SEQUENCE [LARGE SCALE GENOMIC DNA]</scope>
    <source>
        <strain evidence="6 7">NCTC13456</strain>
    </source>
</reference>
<evidence type="ECO:0000256" key="4">
    <source>
        <dbReference type="SAM" id="Phobius"/>
    </source>
</evidence>